<name>A0ABS6T1E6_9RHOB</name>
<evidence type="ECO:0000256" key="2">
    <source>
        <dbReference type="ARBA" id="ARBA00023239"/>
    </source>
</evidence>
<organism evidence="3 4">
    <name type="scientific">Maritimibacter dapengensis</name>
    <dbReference type="NCBI Taxonomy" id="2836868"/>
    <lineage>
        <taxon>Bacteria</taxon>
        <taxon>Pseudomonadati</taxon>
        <taxon>Pseudomonadota</taxon>
        <taxon>Alphaproteobacteria</taxon>
        <taxon>Rhodobacterales</taxon>
        <taxon>Roseobacteraceae</taxon>
        <taxon>Maritimibacter</taxon>
    </lineage>
</organism>
<reference evidence="3 4" key="1">
    <citation type="submission" date="2021-05" db="EMBL/GenBank/DDBJ databases">
        <title>Culturable bacteria isolated from Daya Bay.</title>
        <authorList>
            <person name="Zheng W."/>
            <person name="Yu S."/>
            <person name="Huang Y."/>
        </authorList>
    </citation>
    <scope>NUCLEOTIDE SEQUENCE [LARGE SCALE GENOMIC DNA]</scope>
    <source>
        <strain evidence="3 4">DP4N28-5</strain>
    </source>
</reference>
<dbReference type="EC" id="4.3.2.7" evidence="1"/>
<keyword evidence="2" id="KW-0456">Lyase</keyword>
<gene>
    <name evidence="3" type="ORF">KJP28_08990</name>
</gene>
<dbReference type="Proteomes" id="UP000756530">
    <property type="component" value="Unassembled WGS sequence"/>
</dbReference>
<protein>
    <recommendedName>
        <fullName evidence="1">glutathione-specific gamma-glutamylcyclotransferase</fullName>
        <ecNumber evidence="1">4.3.2.7</ecNumber>
    </recommendedName>
</protein>
<dbReference type="InterPro" id="IPR006840">
    <property type="entry name" value="ChaC"/>
</dbReference>
<accession>A0ABS6T1E6</accession>
<evidence type="ECO:0000313" key="3">
    <source>
        <dbReference type="EMBL" id="MBV7379063.1"/>
    </source>
</evidence>
<evidence type="ECO:0000313" key="4">
    <source>
        <dbReference type="Proteomes" id="UP000756530"/>
    </source>
</evidence>
<keyword evidence="4" id="KW-1185">Reference proteome</keyword>
<dbReference type="Pfam" id="PF04752">
    <property type="entry name" value="ChaC"/>
    <property type="match status" value="1"/>
</dbReference>
<dbReference type="RefSeq" id="WP_218392217.1">
    <property type="nucleotide sequence ID" value="NZ_JAHUZE010000002.1"/>
</dbReference>
<dbReference type="EMBL" id="JAHUZE010000002">
    <property type="protein sequence ID" value="MBV7379063.1"/>
    <property type="molecule type" value="Genomic_DNA"/>
</dbReference>
<dbReference type="InterPro" id="IPR013024">
    <property type="entry name" value="GGCT-like"/>
</dbReference>
<dbReference type="PANTHER" id="PTHR12192:SF2">
    <property type="entry name" value="GLUTATHIONE-SPECIFIC GAMMA-GLUTAMYLCYCLOTRANSFERASE 2"/>
    <property type="match status" value="1"/>
</dbReference>
<evidence type="ECO:0000256" key="1">
    <source>
        <dbReference type="ARBA" id="ARBA00012344"/>
    </source>
</evidence>
<comment type="caution">
    <text evidence="3">The sequence shown here is derived from an EMBL/GenBank/DDBJ whole genome shotgun (WGS) entry which is preliminary data.</text>
</comment>
<proteinExistence type="predicted"/>
<dbReference type="CDD" id="cd06661">
    <property type="entry name" value="GGCT_like"/>
    <property type="match status" value="1"/>
</dbReference>
<sequence>MDDPFRHHPNLRDRIAPADASFFRDLDLAELDARLVAAGQPADWRTPDDIREAGRKAVIDDHRGGDLWVFAYGSLMWDPAMIFAEVRRAHTPDHARAFCMWDDGARGSPDQPGLMLGIDANGAGSGCHGLAFRIAQDRIEHETFVLFRREMIAEGYVPTWVEVSTDFGALTALTFVADHTKDNIVPDIPIEDQARMIAVAEGDLGSNFAYLDNLRAHLVELDVRDAYVEDLYARVVALRGNSG</sequence>
<dbReference type="PANTHER" id="PTHR12192">
    <property type="entry name" value="CATION TRANSPORT PROTEIN CHAC-RELATED"/>
    <property type="match status" value="1"/>
</dbReference>